<feature type="transmembrane region" description="Helical" evidence="1">
    <location>
        <begin position="33"/>
        <end position="53"/>
    </location>
</feature>
<feature type="transmembrane region" description="Helical" evidence="1">
    <location>
        <begin position="7"/>
        <end position="27"/>
    </location>
</feature>
<keyword evidence="3" id="KW-1185">Reference proteome</keyword>
<keyword evidence="1" id="KW-0472">Membrane</keyword>
<accession>A0A1N7KT14</accession>
<dbReference type="Proteomes" id="UP000186156">
    <property type="component" value="Unassembled WGS sequence"/>
</dbReference>
<protein>
    <submittedName>
        <fullName evidence="2">Uncharacterized protein</fullName>
    </submittedName>
</protein>
<proteinExistence type="predicted"/>
<sequence length="69" mass="8052">MNERYPNWMFAGVAIAAYEFSGFLARLTHASGIRWVGYGVVAACAAILAVRYLRAFWLRRKRRETRKER</sequence>
<keyword evidence="1" id="KW-0812">Transmembrane</keyword>
<gene>
    <name evidence="2" type="ORF">SAMN05421799_102164</name>
</gene>
<dbReference type="STRING" id="252246.SAMN05421799_102164"/>
<dbReference type="RefSeq" id="WP_076344995.1">
    <property type="nucleotide sequence ID" value="NZ_FTOO01000002.1"/>
</dbReference>
<organism evidence="2 3">
    <name type="scientific">Alicyclobacillus vulcanalis</name>
    <dbReference type="NCBI Taxonomy" id="252246"/>
    <lineage>
        <taxon>Bacteria</taxon>
        <taxon>Bacillati</taxon>
        <taxon>Bacillota</taxon>
        <taxon>Bacilli</taxon>
        <taxon>Bacillales</taxon>
        <taxon>Alicyclobacillaceae</taxon>
        <taxon>Alicyclobacillus</taxon>
    </lineage>
</organism>
<dbReference type="EMBL" id="FTOO01000002">
    <property type="protein sequence ID" value="SIS64687.1"/>
    <property type="molecule type" value="Genomic_DNA"/>
</dbReference>
<name>A0A1N7KT14_9BACL</name>
<keyword evidence="1" id="KW-1133">Transmembrane helix</keyword>
<evidence type="ECO:0000313" key="2">
    <source>
        <dbReference type="EMBL" id="SIS64687.1"/>
    </source>
</evidence>
<reference evidence="3" key="1">
    <citation type="submission" date="2017-01" db="EMBL/GenBank/DDBJ databases">
        <authorList>
            <person name="Varghese N."/>
            <person name="Submissions S."/>
        </authorList>
    </citation>
    <scope>NUCLEOTIDE SEQUENCE [LARGE SCALE GENOMIC DNA]</scope>
    <source>
        <strain evidence="3">DSM 16176</strain>
    </source>
</reference>
<dbReference type="AlphaFoldDB" id="A0A1N7KT14"/>
<evidence type="ECO:0000256" key="1">
    <source>
        <dbReference type="SAM" id="Phobius"/>
    </source>
</evidence>
<evidence type="ECO:0000313" key="3">
    <source>
        <dbReference type="Proteomes" id="UP000186156"/>
    </source>
</evidence>
<dbReference type="OrthoDB" id="2376442at2"/>